<name>Q8EIQ1_SHEON</name>
<dbReference type="RefSeq" id="WP_011071087.1">
    <property type="nucleotide sequence ID" value="NC_004347.2"/>
</dbReference>
<evidence type="ECO:0000313" key="2">
    <source>
        <dbReference type="Proteomes" id="UP000008186"/>
    </source>
</evidence>
<gene>
    <name evidence="1" type="ordered locus">SO_0786</name>
</gene>
<dbReference type="PaxDb" id="211586-SO_0786"/>
<reference evidence="1 2" key="2">
    <citation type="journal article" date="2005" name="Proteomics">
        <title>Global detection and characterization of hypothetical proteins in Shewanella oneidensis MR-1 using LC-MS based proteomics.</title>
        <authorList>
            <person name="Elias D.A."/>
            <person name="Monroe M.E."/>
            <person name="Marshall M.J."/>
            <person name="Romine M.F."/>
            <person name="Belieav A.S."/>
            <person name="Fredrickson J.K."/>
            <person name="Anderson G.A."/>
            <person name="Smith R.D."/>
            <person name="Lipton M.S."/>
        </authorList>
    </citation>
    <scope>NUCLEOTIDE SEQUENCE [LARGE SCALE GENOMIC DNA]</scope>
    <source>
        <strain evidence="2">ATCC 700550 / JCM 31522 / CIP 106686 / LMG 19005 / NCIMB 14063 / MR-1</strain>
    </source>
</reference>
<dbReference type="EMBL" id="AE014299">
    <property type="protein sequence ID" value="AAN53862.2"/>
    <property type="molecule type" value="Genomic_DNA"/>
</dbReference>
<dbReference type="KEGG" id="son:SO_0786"/>
<dbReference type="BioCyc" id="SONE211586:G1GMP-737-MONOMER"/>
<sequence length="200" mass="23011">MIMKKTFLITILTVTLAITYYDKEVNATTFKENVAENSETTESQEQDQYAQFYTVPLKKELDQIYVGKNLGFSFNYPSQLKIRNNDDTYHGMVDFESMNPFMSFSVSDFTENPGNLENVEKNIKAVNPDAVATRIEIGGKPAIKVVFSTQFSSMVEYSIEREPGYFITVRFNFMPNYSFKFAEDCDNIMKTFKVLEPARS</sequence>
<proteinExistence type="predicted"/>
<protein>
    <submittedName>
        <fullName evidence="1">Uncharacterized protein</fullName>
    </submittedName>
</protein>
<evidence type="ECO:0000313" key="1">
    <source>
        <dbReference type="EMBL" id="AAN53862.2"/>
    </source>
</evidence>
<dbReference type="HOGENOM" id="CLU_1365415_0_0_6"/>
<reference evidence="1 2" key="4">
    <citation type="journal article" date="2011" name="BMC Genomics">
        <title>Genome-wide protein localization prediction strategies for gram negative bacteria.</title>
        <authorList>
            <person name="Romine M.F."/>
        </authorList>
    </citation>
    <scope>NUCLEOTIDE SEQUENCE [LARGE SCALE GENOMIC DNA]</scope>
    <source>
        <strain evidence="2">ATCC 700550 / JCM 31522 / CIP 106686 / LMG 19005 / NCIMB 14063 / MR-1</strain>
    </source>
</reference>
<organism evidence="1 2">
    <name type="scientific">Shewanella oneidensis (strain ATCC 700550 / JCM 31522 / CIP 106686 / LMG 19005 / NCIMB 14063 / MR-1)</name>
    <dbReference type="NCBI Taxonomy" id="211586"/>
    <lineage>
        <taxon>Bacteria</taxon>
        <taxon>Pseudomonadati</taxon>
        <taxon>Pseudomonadota</taxon>
        <taxon>Gammaproteobacteria</taxon>
        <taxon>Alteromonadales</taxon>
        <taxon>Shewanellaceae</taxon>
        <taxon>Shewanella</taxon>
    </lineage>
</organism>
<keyword evidence="2" id="KW-1185">Reference proteome</keyword>
<dbReference type="Proteomes" id="UP000008186">
    <property type="component" value="Chromosome"/>
</dbReference>
<accession>Q8EIQ1</accession>
<reference evidence="1 2" key="3">
    <citation type="journal article" date="2008" name="Appl. Environ. Microbiol.">
        <title>Identification of mobile elements and pseudogenes in the Shewanella oneidensis MR-1 genome.</title>
        <authorList>
            <person name="Romine M.F."/>
            <person name="Carlson T.S."/>
            <person name="Norbeck A.D."/>
            <person name="McCue L.A."/>
            <person name="Lipton M.S."/>
        </authorList>
    </citation>
    <scope>NUCLEOTIDE SEQUENCE [LARGE SCALE GENOMIC DNA]</scope>
    <source>
        <strain evidence="2">ATCC 700550 / JCM 31522 / CIP 106686 / LMG 19005 / NCIMB 14063 / MR-1</strain>
    </source>
</reference>
<dbReference type="AlphaFoldDB" id="Q8EIQ1"/>
<reference evidence="1 2" key="1">
    <citation type="journal article" date="2002" name="Nat. Biotechnol.">
        <title>Genome sequence of the dissimilatory metal ion-reducing bacterium Shewanella oneidensis.</title>
        <authorList>
            <person name="Heidelberg J.F."/>
            <person name="Paulsen I.T."/>
            <person name="Nelson K.E."/>
            <person name="Gaidos E.J."/>
            <person name="Nelson W.C."/>
            <person name="Read T.D."/>
            <person name="Eisen J.A."/>
            <person name="Seshadri R."/>
            <person name="Ward N."/>
            <person name="Methe B."/>
            <person name="Clayton R.A."/>
            <person name="Meyer T."/>
            <person name="Tsapin A."/>
            <person name="Scott J."/>
            <person name="Beanan M."/>
            <person name="Brinkac L."/>
            <person name="Daugherty S."/>
            <person name="DeBoy R.T."/>
            <person name="Dodson R.J."/>
            <person name="Durkin A.S."/>
            <person name="Haft D.H."/>
            <person name="Kolonay J.F."/>
            <person name="Madupu R."/>
            <person name="Peterson J.D."/>
            <person name="Umayam L.A."/>
            <person name="White O."/>
            <person name="Wolf A.M."/>
            <person name="Vamathevan J."/>
            <person name="Weidman J."/>
            <person name="Impraim M."/>
            <person name="Lee K."/>
            <person name="Berry K."/>
            <person name="Lee C."/>
            <person name="Mueller J."/>
            <person name="Khouri H."/>
            <person name="Gill J."/>
            <person name="Utterback T.R."/>
            <person name="McDonald L.A."/>
            <person name="Feldblyum T.V."/>
            <person name="Smith H.O."/>
            <person name="Venter J.C."/>
            <person name="Nealson K.H."/>
            <person name="Fraser C.M."/>
        </authorList>
    </citation>
    <scope>NUCLEOTIDE SEQUENCE [LARGE SCALE GENOMIC DNA]</scope>
    <source>
        <strain evidence="2">ATCC 700550 / JCM 31522 / CIP 106686 / LMG 19005 / NCIMB 14063 / MR-1</strain>
    </source>
</reference>